<name>I4EIV4_9BACT</name>
<evidence type="ECO:0000256" key="1">
    <source>
        <dbReference type="SAM" id="MobiDB-lite"/>
    </source>
</evidence>
<proteinExistence type="predicted"/>
<reference evidence="2 3" key="1">
    <citation type="journal article" date="2012" name="ISME J.">
        <title>Nitrification expanded: discovery, physiology and genomics of a nitrite-oxidizing bacterium from the phylum Chloroflexi.</title>
        <authorList>
            <person name="Sorokin D.Y."/>
            <person name="Lucker S."/>
            <person name="Vejmelkova D."/>
            <person name="Kostrikina N.A."/>
            <person name="Kleerebezem R."/>
            <person name="Rijpstra W.I."/>
            <person name="Damste J.S."/>
            <person name="Le Paslier D."/>
            <person name="Muyzer G."/>
            <person name="Wagner M."/>
            <person name="van Loosdrecht M.C."/>
            <person name="Daims H."/>
        </authorList>
    </citation>
    <scope>NUCLEOTIDE SEQUENCE [LARGE SCALE GENOMIC DNA]</scope>
    <source>
        <strain evidence="3">none</strain>
    </source>
</reference>
<keyword evidence="3" id="KW-1185">Reference proteome</keyword>
<accession>I4EIV4</accession>
<dbReference type="Proteomes" id="UP000004221">
    <property type="component" value="Unassembled WGS sequence"/>
</dbReference>
<dbReference type="AlphaFoldDB" id="I4EIV4"/>
<evidence type="ECO:0000313" key="2">
    <source>
        <dbReference type="EMBL" id="CCF84616.1"/>
    </source>
</evidence>
<dbReference type="EMBL" id="CAGS01000296">
    <property type="protein sequence ID" value="CCF84616.1"/>
    <property type="molecule type" value="Genomic_DNA"/>
</dbReference>
<protein>
    <submittedName>
        <fullName evidence="2">Uncharacterized protein</fullName>
    </submittedName>
</protein>
<evidence type="ECO:0000313" key="3">
    <source>
        <dbReference type="Proteomes" id="UP000004221"/>
    </source>
</evidence>
<feature type="compositionally biased region" description="Polar residues" evidence="1">
    <location>
        <begin position="48"/>
        <end position="59"/>
    </location>
</feature>
<sequence length="59" mass="6197">MCMLGRTHVRVVTGAQQRGKVAHGSEVHQLVIAIMAPAVPGSEHQEDSNASGSCVQRSS</sequence>
<feature type="region of interest" description="Disordered" evidence="1">
    <location>
        <begin position="38"/>
        <end position="59"/>
    </location>
</feature>
<comment type="caution">
    <text evidence="2">The sequence shown here is derived from an EMBL/GenBank/DDBJ whole genome shotgun (WGS) entry which is preliminary data.</text>
</comment>
<organism evidence="2 3">
    <name type="scientific">Nitrolancea hollandica Lb</name>
    <dbReference type="NCBI Taxonomy" id="1129897"/>
    <lineage>
        <taxon>Bacteria</taxon>
        <taxon>Pseudomonadati</taxon>
        <taxon>Thermomicrobiota</taxon>
        <taxon>Thermomicrobia</taxon>
        <taxon>Sphaerobacterales</taxon>
        <taxon>Sphaerobacterineae</taxon>
        <taxon>Sphaerobacteraceae</taxon>
        <taxon>Nitrolancea</taxon>
    </lineage>
</organism>
<gene>
    <name evidence="2" type="ORF">NITHO_3650004</name>
</gene>